<dbReference type="GeneID" id="30145340"/>
<name>A0A1E3QY51_9ASCO</name>
<dbReference type="Proteomes" id="UP000094336">
    <property type="component" value="Unassembled WGS sequence"/>
</dbReference>
<dbReference type="AlphaFoldDB" id="A0A1E3QY51"/>
<evidence type="ECO:0000313" key="2">
    <source>
        <dbReference type="Proteomes" id="UP000094336"/>
    </source>
</evidence>
<protein>
    <submittedName>
        <fullName evidence="1">Uncharacterized protein</fullName>
    </submittedName>
</protein>
<dbReference type="EMBL" id="KV454426">
    <property type="protein sequence ID" value="ODQ82583.1"/>
    <property type="molecule type" value="Genomic_DNA"/>
</dbReference>
<gene>
    <name evidence="1" type="ORF">BABINDRAFT_159142</name>
</gene>
<reference evidence="2" key="1">
    <citation type="submission" date="2016-05" db="EMBL/GenBank/DDBJ databases">
        <title>Comparative genomics of biotechnologically important yeasts.</title>
        <authorList>
            <consortium name="DOE Joint Genome Institute"/>
            <person name="Riley R."/>
            <person name="Haridas S."/>
            <person name="Wolfe K.H."/>
            <person name="Lopes M.R."/>
            <person name="Hittinger C.T."/>
            <person name="Goker M."/>
            <person name="Salamov A."/>
            <person name="Wisecaver J."/>
            <person name="Long T.M."/>
            <person name="Aerts A.L."/>
            <person name="Barry K."/>
            <person name="Choi C."/>
            <person name="Clum A."/>
            <person name="Coughlan A.Y."/>
            <person name="Deshpande S."/>
            <person name="Douglass A.P."/>
            <person name="Hanson S.J."/>
            <person name="Klenk H.-P."/>
            <person name="Labutti K."/>
            <person name="Lapidus A."/>
            <person name="Lindquist E."/>
            <person name="Lipzen A."/>
            <person name="Meier-Kolthoff J.P."/>
            <person name="Ohm R.A."/>
            <person name="Otillar R.P."/>
            <person name="Pangilinan J."/>
            <person name="Peng Y."/>
            <person name="Rokas A."/>
            <person name="Rosa C.A."/>
            <person name="Scheuner C."/>
            <person name="Sibirny A.A."/>
            <person name="Slot J.C."/>
            <person name="Stielow J.B."/>
            <person name="Sun H."/>
            <person name="Kurtzman C.P."/>
            <person name="Blackwell M."/>
            <person name="Grigoriev I.V."/>
            <person name="Jeffries T.W."/>
        </authorList>
    </citation>
    <scope>NUCLEOTIDE SEQUENCE [LARGE SCALE GENOMIC DNA]</scope>
    <source>
        <strain evidence="2">NRRL Y-12698</strain>
    </source>
</reference>
<organism evidence="1 2">
    <name type="scientific">Babjeviella inositovora NRRL Y-12698</name>
    <dbReference type="NCBI Taxonomy" id="984486"/>
    <lineage>
        <taxon>Eukaryota</taxon>
        <taxon>Fungi</taxon>
        <taxon>Dikarya</taxon>
        <taxon>Ascomycota</taxon>
        <taxon>Saccharomycotina</taxon>
        <taxon>Pichiomycetes</taxon>
        <taxon>Serinales incertae sedis</taxon>
        <taxon>Babjeviella</taxon>
    </lineage>
</organism>
<proteinExistence type="predicted"/>
<dbReference type="RefSeq" id="XP_018987911.1">
    <property type="nucleotide sequence ID" value="XM_019127487.1"/>
</dbReference>
<evidence type="ECO:0000313" key="1">
    <source>
        <dbReference type="EMBL" id="ODQ82583.1"/>
    </source>
</evidence>
<keyword evidence="2" id="KW-1185">Reference proteome</keyword>
<accession>A0A1E3QY51</accession>
<sequence length="71" mass="8218">MTYFKLFALLKDHLSLKSPHMFKISTFIAQFTVETFLCLTVPCPRTRYLKPATNPACTQVHRALPRPENHV</sequence>